<evidence type="ECO:0000313" key="1">
    <source>
        <dbReference type="EMBL" id="JAD36783.1"/>
    </source>
</evidence>
<protein>
    <submittedName>
        <fullName evidence="1">Uncharacterized protein</fullName>
    </submittedName>
</protein>
<dbReference type="EMBL" id="GBRH01261112">
    <property type="protein sequence ID" value="JAD36783.1"/>
    <property type="molecule type" value="Transcribed_RNA"/>
</dbReference>
<name>A0A0A8ZGI3_ARUDO</name>
<reference evidence="1" key="2">
    <citation type="journal article" date="2015" name="Data Brief">
        <title>Shoot transcriptome of the giant reed, Arundo donax.</title>
        <authorList>
            <person name="Barrero R.A."/>
            <person name="Guerrero F.D."/>
            <person name="Moolhuijzen P."/>
            <person name="Goolsby J.A."/>
            <person name="Tidwell J."/>
            <person name="Bellgard S.E."/>
            <person name="Bellgard M.I."/>
        </authorList>
    </citation>
    <scope>NUCLEOTIDE SEQUENCE</scope>
    <source>
        <tissue evidence="1">Shoot tissue taken approximately 20 cm above the soil surface</tissue>
    </source>
</reference>
<dbReference type="AlphaFoldDB" id="A0A0A8ZGI3"/>
<organism evidence="1">
    <name type="scientific">Arundo donax</name>
    <name type="common">Giant reed</name>
    <name type="synonym">Donax arundinaceus</name>
    <dbReference type="NCBI Taxonomy" id="35708"/>
    <lineage>
        <taxon>Eukaryota</taxon>
        <taxon>Viridiplantae</taxon>
        <taxon>Streptophyta</taxon>
        <taxon>Embryophyta</taxon>
        <taxon>Tracheophyta</taxon>
        <taxon>Spermatophyta</taxon>
        <taxon>Magnoliopsida</taxon>
        <taxon>Liliopsida</taxon>
        <taxon>Poales</taxon>
        <taxon>Poaceae</taxon>
        <taxon>PACMAD clade</taxon>
        <taxon>Arundinoideae</taxon>
        <taxon>Arundineae</taxon>
        <taxon>Arundo</taxon>
    </lineage>
</organism>
<accession>A0A0A8ZGI3</accession>
<sequence length="16" mass="1813">MLARDKAPASEAIRFH</sequence>
<reference evidence="1" key="1">
    <citation type="submission" date="2014-09" db="EMBL/GenBank/DDBJ databases">
        <authorList>
            <person name="Magalhaes I.L.F."/>
            <person name="Oliveira U."/>
            <person name="Santos F.R."/>
            <person name="Vidigal T.H.D.A."/>
            <person name="Brescovit A.D."/>
            <person name="Santos A.J."/>
        </authorList>
    </citation>
    <scope>NUCLEOTIDE SEQUENCE</scope>
    <source>
        <tissue evidence="1">Shoot tissue taken approximately 20 cm above the soil surface</tissue>
    </source>
</reference>
<proteinExistence type="predicted"/>